<dbReference type="PANTHER" id="PTHR43280:SF10">
    <property type="entry name" value="REGULATORY PROTEIN POCR"/>
    <property type="match status" value="1"/>
</dbReference>
<feature type="transmembrane region" description="Helical" evidence="4">
    <location>
        <begin position="294"/>
        <end position="319"/>
    </location>
</feature>
<keyword evidence="1" id="KW-0805">Transcription regulation</keyword>
<name>A0ABT4Q2I8_9BACL</name>
<keyword evidence="4" id="KW-0812">Transmembrane</keyword>
<dbReference type="InterPro" id="IPR018060">
    <property type="entry name" value="HTH_AraC"/>
</dbReference>
<evidence type="ECO:0000313" key="6">
    <source>
        <dbReference type="EMBL" id="MCZ8511095.1"/>
    </source>
</evidence>
<keyword evidence="7" id="KW-1185">Reference proteome</keyword>
<dbReference type="Proteomes" id="UP001527882">
    <property type="component" value="Unassembled WGS sequence"/>
</dbReference>
<evidence type="ECO:0000256" key="4">
    <source>
        <dbReference type="SAM" id="Phobius"/>
    </source>
</evidence>
<reference evidence="6 7" key="1">
    <citation type="submission" date="2022-12" db="EMBL/GenBank/DDBJ databases">
        <title>Draft genome sequence of Paenibacillus sp. dW9.</title>
        <authorList>
            <person name="Choi E.-W."/>
            <person name="Kim D.-U."/>
        </authorList>
    </citation>
    <scope>NUCLEOTIDE SEQUENCE [LARGE SCALE GENOMIC DNA]</scope>
    <source>
        <strain evidence="7">dW9</strain>
    </source>
</reference>
<gene>
    <name evidence="6" type="ORF">O9H85_01315</name>
</gene>
<protein>
    <submittedName>
        <fullName evidence="6">AraC family transcriptional regulator</fullName>
    </submittedName>
</protein>
<evidence type="ECO:0000256" key="3">
    <source>
        <dbReference type="ARBA" id="ARBA00023163"/>
    </source>
</evidence>
<evidence type="ECO:0000256" key="2">
    <source>
        <dbReference type="ARBA" id="ARBA00023125"/>
    </source>
</evidence>
<evidence type="ECO:0000313" key="7">
    <source>
        <dbReference type="Proteomes" id="UP001527882"/>
    </source>
</evidence>
<keyword evidence="2" id="KW-0238">DNA-binding</keyword>
<dbReference type="Pfam" id="PF17853">
    <property type="entry name" value="GGDEF_2"/>
    <property type="match status" value="1"/>
</dbReference>
<dbReference type="EMBL" id="JAQAGZ010000001">
    <property type="protein sequence ID" value="MCZ8511095.1"/>
    <property type="molecule type" value="Genomic_DNA"/>
</dbReference>
<dbReference type="PROSITE" id="PS00041">
    <property type="entry name" value="HTH_ARAC_FAMILY_1"/>
    <property type="match status" value="1"/>
</dbReference>
<keyword evidence="4" id="KW-1133">Transmembrane helix</keyword>
<accession>A0ABT4Q2I8</accession>
<dbReference type="Gene3D" id="1.10.10.60">
    <property type="entry name" value="Homeodomain-like"/>
    <property type="match status" value="2"/>
</dbReference>
<feature type="domain" description="HTH araC/xylS-type" evidence="5">
    <location>
        <begin position="668"/>
        <end position="765"/>
    </location>
</feature>
<dbReference type="PANTHER" id="PTHR43280">
    <property type="entry name" value="ARAC-FAMILY TRANSCRIPTIONAL REGULATOR"/>
    <property type="match status" value="1"/>
</dbReference>
<evidence type="ECO:0000256" key="1">
    <source>
        <dbReference type="ARBA" id="ARBA00023015"/>
    </source>
</evidence>
<organism evidence="6 7">
    <name type="scientific">Paenibacillus gyeongsangnamensis</name>
    <dbReference type="NCBI Taxonomy" id="3388067"/>
    <lineage>
        <taxon>Bacteria</taxon>
        <taxon>Bacillati</taxon>
        <taxon>Bacillota</taxon>
        <taxon>Bacilli</taxon>
        <taxon>Bacillales</taxon>
        <taxon>Paenibacillaceae</taxon>
        <taxon>Paenibacillus</taxon>
    </lineage>
</organism>
<dbReference type="PROSITE" id="PS01124">
    <property type="entry name" value="HTH_ARAC_FAMILY_2"/>
    <property type="match status" value="1"/>
</dbReference>
<dbReference type="Pfam" id="PF12833">
    <property type="entry name" value="HTH_18"/>
    <property type="match status" value="1"/>
</dbReference>
<comment type="caution">
    <text evidence="6">The sequence shown here is derived from an EMBL/GenBank/DDBJ whole genome shotgun (WGS) entry which is preliminary data.</text>
</comment>
<dbReference type="RefSeq" id="WP_269879464.1">
    <property type="nucleotide sequence ID" value="NZ_JAQAGZ010000001.1"/>
</dbReference>
<dbReference type="InterPro" id="IPR041522">
    <property type="entry name" value="CdaR_GGDEF"/>
</dbReference>
<proteinExistence type="predicted"/>
<keyword evidence="3" id="KW-0804">Transcription</keyword>
<evidence type="ECO:0000259" key="5">
    <source>
        <dbReference type="PROSITE" id="PS01124"/>
    </source>
</evidence>
<sequence length="768" mass="87332">MLQWFELKWKRSLGRKTILRNMMILSLFASIIPVIAVGFGSYLFSASVVQSEVNGSNLRILNNVSSTIDSALDRIQNNAIQMLLGSFFTSNLTDLKQTNYTGFYSSISRELAALQSGNKEASDIAMYVPDEGYLISPNYGGRRITGEKEREALQQELASEDQIKWITGPYPNLPGYGGNGVTLIAKVPLQSNKPIGLLFIRIEDSMFRSILDRFVSYPNEHMYILNANGELVASTGKEAVPEGLSSRVKGSEGGVKRSLFEWNGTEYMVTPSISETYKWQYMDMVPVKQLNAKAGGIALITISIVVIVLMLGICFVLWGTRRVYRPIERLIDHVKDGAEQAADTDEIGFVRMRWAELSSTTSKLQLRLREQQPLLRESFALQLLQGRYQHYSGNQLVGMLRRYEVPAGREHFVFVIAFDAHHGESSRFQESDNELIVFAVKNMTSDLLRSQEMEGIVINLLNDQVAVWLFPNAEQSVSGLPDIKSSVERIRMLISDYLGLPVSVGLSRPTEKIEELPELYEEAVLAVRSRIIVGSSQVITHVIGDSELHYRYPVEIETHLENSLQLGDRNEAERMLNEFAKSMQNAVQEPELVQMSYYRLLIAVTRTSYLLGLDSAQLFGEKNIDPYTQIRKINSIHELNHWFRDYLIEPVTAYVRGKQDQEHVQLIQKVVRYIEDNYHFDLSLDQCAQICGLSPHYLSKLFKKTMDLSFIEYLTKYRLDRSIELLRGTDLTIAEIAEKVGYQTKNFIRVFKKHIGATPGQFREADKE</sequence>
<dbReference type="InterPro" id="IPR009057">
    <property type="entry name" value="Homeodomain-like_sf"/>
</dbReference>
<dbReference type="SUPFAM" id="SSF46689">
    <property type="entry name" value="Homeodomain-like"/>
    <property type="match status" value="2"/>
</dbReference>
<dbReference type="SMART" id="SM00342">
    <property type="entry name" value="HTH_ARAC"/>
    <property type="match status" value="1"/>
</dbReference>
<feature type="transmembrane region" description="Helical" evidence="4">
    <location>
        <begin position="21"/>
        <end position="44"/>
    </location>
</feature>
<keyword evidence="4" id="KW-0472">Membrane</keyword>
<dbReference type="InterPro" id="IPR018062">
    <property type="entry name" value="HTH_AraC-typ_CS"/>
</dbReference>